<name>A0A8R1XZF4_ONCVO</name>
<evidence type="ECO:0000313" key="1">
    <source>
        <dbReference type="EnsemblMetazoa" id="OVOC5936.1"/>
    </source>
</evidence>
<dbReference type="AlphaFoldDB" id="A0A8R1XZF4"/>
<evidence type="ECO:0000313" key="2">
    <source>
        <dbReference type="Proteomes" id="UP000024404"/>
    </source>
</evidence>
<reference evidence="1" key="2">
    <citation type="submission" date="2022-06" db="UniProtKB">
        <authorList>
            <consortium name="EnsemblMetazoa"/>
        </authorList>
    </citation>
    <scope>IDENTIFICATION</scope>
</reference>
<proteinExistence type="predicted"/>
<dbReference type="Proteomes" id="UP000024404">
    <property type="component" value="Unassembled WGS sequence"/>
</dbReference>
<reference evidence="2" key="1">
    <citation type="submission" date="2013-10" db="EMBL/GenBank/DDBJ databases">
        <title>Genome sequencing of Onchocerca volvulus.</title>
        <authorList>
            <person name="Cotton J."/>
            <person name="Tsai J."/>
            <person name="Stanley E."/>
            <person name="Tracey A."/>
            <person name="Holroyd N."/>
            <person name="Lustigman S."/>
            <person name="Berriman M."/>
        </authorList>
    </citation>
    <scope>NUCLEOTIDE SEQUENCE</scope>
</reference>
<dbReference type="EnsemblMetazoa" id="OVOC5936.1">
    <property type="protein sequence ID" value="OVOC5936.1"/>
    <property type="gene ID" value="WBGene00242745"/>
</dbReference>
<sequence>MNTVHNNGTHCSIISVIRKGYEILRRFIIKKPIESDDDGTIPAVPDISHDSDFISIIESQPDYVFDVRSGRTNFSSQLINCVDNRQSDDDSLIISDMEIGIKMSRGWKNTRSNGGRIKVE</sequence>
<organism evidence="1 2">
    <name type="scientific">Onchocerca volvulus</name>
    <dbReference type="NCBI Taxonomy" id="6282"/>
    <lineage>
        <taxon>Eukaryota</taxon>
        <taxon>Metazoa</taxon>
        <taxon>Ecdysozoa</taxon>
        <taxon>Nematoda</taxon>
        <taxon>Chromadorea</taxon>
        <taxon>Rhabditida</taxon>
        <taxon>Spirurina</taxon>
        <taxon>Spiruromorpha</taxon>
        <taxon>Filarioidea</taxon>
        <taxon>Onchocercidae</taxon>
        <taxon>Onchocerca</taxon>
    </lineage>
</organism>
<dbReference type="OMA" id="MIMPNTE"/>
<dbReference type="EMBL" id="CMVM020000163">
    <property type="status" value="NOT_ANNOTATED_CDS"/>
    <property type="molecule type" value="Genomic_DNA"/>
</dbReference>
<keyword evidence="2" id="KW-1185">Reference proteome</keyword>
<accession>A0A8R1XZF4</accession>
<protein>
    <submittedName>
        <fullName evidence="1">Uncharacterized protein</fullName>
    </submittedName>
</protein>